<keyword evidence="1" id="KW-1133">Transmembrane helix</keyword>
<proteinExistence type="predicted"/>
<evidence type="ECO:0000313" key="3">
    <source>
        <dbReference type="EMBL" id="CAH0525525.1"/>
    </source>
</evidence>
<dbReference type="InterPro" id="IPR041115">
    <property type="entry name" value="SLATT_5"/>
</dbReference>
<organism evidence="3 4">
    <name type="scientific">Vibrio hippocampi</name>
    <dbReference type="NCBI Taxonomy" id="654686"/>
    <lineage>
        <taxon>Bacteria</taxon>
        <taxon>Pseudomonadati</taxon>
        <taxon>Pseudomonadota</taxon>
        <taxon>Gammaproteobacteria</taxon>
        <taxon>Vibrionales</taxon>
        <taxon>Vibrionaceae</taxon>
        <taxon>Vibrio</taxon>
    </lineage>
</organism>
<dbReference type="Proteomes" id="UP000838160">
    <property type="component" value="Unassembled WGS sequence"/>
</dbReference>
<sequence length="192" mass="22161">MTSKARYEASRRLRSQSWFSQWTLAYMAIGQIILSMLPIFELTTTSISSNAQNAVAVFFAVVVLAYSLLLGMGDFSARSAKIHQCGLELAELARELKFMVDSKAKVGRKEYLSYVGRYYQCLGRYENHSSHDYTVAKKEHKNESAKEEDTKIDWYVNLGWTAKIFLYRIWDFCHYPISILIITVWIYTVCSS</sequence>
<feature type="transmembrane region" description="Helical" evidence="1">
    <location>
        <begin position="52"/>
        <end position="72"/>
    </location>
</feature>
<keyword evidence="1" id="KW-0812">Transmembrane</keyword>
<evidence type="ECO:0000313" key="4">
    <source>
        <dbReference type="Proteomes" id="UP000838160"/>
    </source>
</evidence>
<protein>
    <recommendedName>
        <fullName evidence="2">SMODS and SLOG-associating 2TM effector domain-containing protein</fullName>
    </recommendedName>
</protein>
<dbReference type="Pfam" id="PF18160">
    <property type="entry name" value="SLATT_5"/>
    <property type="match status" value="1"/>
</dbReference>
<gene>
    <name evidence="3" type="ORF">VHP8226_01051</name>
</gene>
<comment type="caution">
    <text evidence="3">The sequence shown here is derived from an EMBL/GenBank/DDBJ whole genome shotgun (WGS) entry which is preliminary data.</text>
</comment>
<dbReference type="NCBIfam" id="NF033631">
    <property type="entry name" value="SLATT_5"/>
    <property type="match status" value="1"/>
</dbReference>
<evidence type="ECO:0000259" key="2">
    <source>
        <dbReference type="Pfam" id="PF18160"/>
    </source>
</evidence>
<reference evidence="3" key="1">
    <citation type="submission" date="2021-12" db="EMBL/GenBank/DDBJ databases">
        <authorList>
            <person name="Rodrigo-Torres L."/>
            <person name="Arahal R. D."/>
            <person name="Lucena T."/>
        </authorList>
    </citation>
    <scope>NUCLEOTIDE SEQUENCE</scope>
    <source>
        <strain evidence="3">CECT 8226</strain>
    </source>
</reference>
<evidence type="ECO:0000256" key="1">
    <source>
        <dbReference type="SAM" id="Phobius"/>
    </source>
</evidence>
<accession>A0ABM8ZHC7</accession>
<keyword evidence="1" id="KW-0472">Membrane</keyword>
<feature type="transmembrane region" description="Helical" evidence="1">
    <location>
        <begin position="21"/>
        <end position="40"/>
    </location>
</feature>
<feature type="transmembrane region" description="Helical" evidence="1">
    <location>
        <begin position="172"/>
        <end position="189"/>
    </location>
</feature>
<dbReference type="EMBL" id="CAKLCM010000002">
    <property type="protein sequence ID" value="CAH0525525.1"/>
    <property type="molecule type" value="Genomic_DNA"/>
</dbReference>
<keyword evidence="4" id="KW-1185">Reference proteome</keyword>
<feature type="domain" description="SMODS and SLOG-associating 2TM effector" evidence="2">
    <location>
        <begin position="2"/>
        <end position="187"/>
    </location>
</feature>
<name>A0ABM8ZHC7_9VIBR</name>